<evidence type="ECO:0000256" key="7">
    <source>
        <dbReference type="ARBA" id="ARBA00022989"/>
    </source>
</evidence>
<dbReference type="SUPFAM" id="SSF52540">
    <property type="entry name" value="P-loop containing nucleoside triphosphate hydrolases"/>
    <property type="match status" value="1"/>
</dbReference>
<dbReference type="Pfam" id="PF12698">
    <property type="entry name" value="ABC2_membrane_3"/>
    <property type="match status" value="1"/>
</dbReference>
<dbReference type="AlphaFoldDB" id="A0A8J4PWC5"/>
<evidence type="ECO:0000256" key="8">
    <source>
        <dbReference type="ARBA" id="ARBA00023136"/>
    </source>
</evidence>
<keyword evidence="8 9" id="KW-0472">Membrane</keyword>
<keyword evidence="12" id="KW-1185">Reference proteome</keyword>
<dbReference type="InterPro" id="IPR003593">
    <property type="entry name" value="AAA+_ATPase"/>
</dbReference>
<proteinExistence type="inferred from homology"/>
<dbReference type="InterPro" id="IPR026082">
    <property type="entry name" value="ABCA"/>
</dbReference>
<evidence type="ECO:0000256" key="1">
    <source>
        <dbReference type="ARBA" id="ARBA00004141"/>
    </source>
</evidence>
<dbReference type="GO" id="GO:0030587">
    <property type="term" value="P:sorocarp development"/>
    <property type="evidence" value="ECO:0007669"/>
    <property type="project" value="UniProtKB-ARBA"/>
</dbReference>
<evidence type="ECO:0000256" key="2">
    <source>
        <dbReference type="ARBA" id="ARBA00008869"/>
    </source>
</evidence>
<dbReference type="EMBL" id="AJWJ01000121">
    <property type="protein sequence ID" value="KAF2074947.1"/>
    <property type="molecule type" value="Genomic_DNA"/>
</dbReference>
<organism evidence="11 12">
    <name type="scientific">Polysphondylium violaceum</name>
    <dbReference type="NCBI Taxonomy" id="133409"/>
    <lineage>
        <taxon>Eukaryota</taxon>
        <taxon>Amoebozoa</taxon>
        <taxon>Evosea</taxon>
        <taxon>Eumycetozoa</taxon>
        <taxon>Dictyostelia</taxon>
        <taxon>Dictyosteliales</taxon>
        <taxon>Dictyosteliaceae</taxon>
        <taxon>Polysphondylium</taxon>
    </lineage>
</organism>
<feature type="transmembrane region" description="Helical" evidence="9">
    <location>
        <begin position="352"/>
        <end position="376"/>
    </location>
</feature>
<dbReference type="PROSITE" id="PS00211">
    <property type="entry name" value="ABC_TRANSPORTER_1"/>
    <property type="match status" value="1"/>
</dbReference>
<evidence type="ECO:0000256" key="6">
    <source>
        <dbReference type="ARBA" id="ARBA00022840"/>
    </source>
</evidence>
<evidence type="ECO:0000256" key="5">
    <source>
        <dbReference type="ARBA" id="ARBA00022741"/>
    </source>
</evidence>
<reference evidence="11" key="1">
    <citation type="submission" date="2020-01" db="EMBL/GenBank/DDBJ databases">
        <title>Development of genomics and gene disruption for Polysphondylium violaceum indicates a role for the polyketide synthase stlB in stalk morphogenesis.</title>
        <authorList>
            <person name="Narita B."/>
            <person name="Kawabe Y."/>
            <person name="Kin K."/>
            <person name="Saito T."/>
            <person name="Gibbs R."/>
            <person name="Kuspa A."/>
            <person name="Muzny D."/>
            <person name="Queller D."/>
            <person name="Richards S."/>
            <person name="Strassman J."/>
            <person name="Sucgang R."/>
            <person name="Worley K."/>
            <person name="Schaap P."/>
        </authorList>
    </citation>
    <scope>NUCLEOTIDE SEQUENCE</scope>
    <source>
        <strain evidence="11">QSvi11</strain>
    </source>
</reference>
<sequence>MNIKNKPLWFNQFYPLLYKQFLLFKTNRIISAIRLLSPIISLLIYILIFVSLDKKANTVITPYSTESYPSESFPTGFKSPCCSYVIGYSFDQGLGRVHGNGKGIGGVVDSDHLNKLVLDGELIMQRVANSLDLTIGTDVVPVPLEFRTNQTDLVEKGGSNGVPTYFATLYFYRLNDSMIFYNLLYNGTSPRTNPLVTAISYHGENRMEIKAIAYATSIQIAIEREFLSVFAKQDVDLSVNSRKAPTILSWDKLQKTVQSKVTSEVVQSVKALVMIFVFLGQTFPTIVFLSTRVEETGSNMRAYLRTSGVYDEVYILVWLIDGMIGHLWNTLVIMVIGYTCPGLDFVYKCNPLILFSVLMVYGFTIYSFTLFFSSFISTLKSSVILSVLSFTLGLFSVLVFCLFSIASPILYMPGFRIVGIVTTILPFTNIAKVLGDIQLITAPMPFWYGLFDTGLKYHQENFTARTFFHWEYDGDFSDYPTCFESICFMLLSGLVSLFLCWYLDKVVEGAHGGKQSPLFLFDKKYWKPSTKEYDLENISSLRGTVADSHQDPDIVQEATNVNLDNIKNYALVIRNLVKSYNGKTPAVDGLNLSSEKGKILCLLGPNGSGKTTTINCLTQQTTPNLGYALVCGYNAHTQSQCTSKIIGYTPQFDVHWPHLSARQHLAIMYLIKRTNPLLAIDDEVESILKDIRLTSVADNPVCTYSGGMARRLSVGLALIGNPKIIILDEPTTGIDSSNRQYIWRLIKSMKSDRLILLTTHSMEEAENADKIAIMQTGKLIAVGTPIHLKTRYSKGYTLKLVTKDPVTVGNMVNSSTFNPTLTEEKVSNSTHTTPDIELIYSIENMDTVSNLLQYLFEHPDSTQIQEWSLDGTKILDVYLKLIPKHQK</sequence>
<dbReference type="InterPro" id="IPR003439">
    <property type="entry name" value="ABC_transporter-like_ATP-bd"/>
</dbReference>
<evidence type="ECO:0000256" key="4">
    <source>
        <dbReference type="ARBA" id="ARBA00022692"/>
    </source>
</evidence>
<dbReference type="GO" id="GO:0140359">
    <property type="term" value="F:ABC-type transporter activity"/>
    <property type="evidence" value="ECO:0007669"/>
    <property type="project" value="InterPro"/>
</dbReference>
<dbReference type="GO" id="GO:0016887">
    <property type="term" value="F:ATP hydrolysis activity"/>
    <property type="evidence" value="ECO:0007669"/>
    <property type="project" value="InterPro"/>
</dbReference>
<dbReference type="SMART" id="SM00382">
    <property type="entry name" value="AAA"/>
    <property type="match status" value="1"/>
</dbReference>
<dbReference type="PANTHER" id="PTHR19229">
    <property type="entry name" value="ATP-BINDING CASSETTE TRANSPORTER SUBFAMILY A ABCA"/>
    <property type="match status" value="1"/>
</dbReference>
<protein>
    <recommendedName>
        <fullName evidence="10">ABC transporter domain-containing protein</fullName>
    </recommendedName>
</protein>
<accession>A0A8J4PWC5</accession>
<comment type="similarity">
    <text evidence="2">Belongs to the ABC transporter superfamily. ABCA family.</text>
</comment>
<feature type="transmembrane region" description="Helical" evidence="9">
    <location>
        <begin position="313"/>
        <end position="340"/>
    </location>
</feature>
<dbReference type="GO" id="GO:0016020">
    <property type="term" value="C:membrane"/>
    <property type="evidence" value="ECO:0007669"/>
    <property type="project" value="UniProtKB-SubCell"/>
</dbReference>
<keyword evidence="7 9" id="KW-1133">Transmembrane helix</keyword>
<keyword evidence="6" id="KW-0067">ATP-binding</keyword>
<name>A0A8J4PWC5_9MYCE</name>
<gene>
    <name evidence="11" type="ORF">CYY_003733</name>
</gene>
<dbReference type="CDD" id="cd03263">
    <property type="entry name" value="ABC_subfamily_A"/>
    <property type="match status" value="1"/>
</dbReference>
<dbReference type="InterPro" id="IPR027417">
    <property type="entry name" value="P-loop_NTPase"/>
</dbReference>
<evidence type="ECO:0000259" key="10">
    <source>
        <dbReference type="PROSITE" id="PS50893"/>
    </source>
</evidence>
<evidence type="ECO:0000313" key="11">
    <source>
        <dbReference type="EMBL" id="KAF2074947.1"/>
    </source>
</evidence>
<feature type="transmembrane region" description="Helical" evidence="9">
    <location>
        <begin position="271"/>
        <end position="293"/>
    </location>
</feature>
<dbReference type="Pfam" id="PF00005">
    <property type="entry name" value="ABC_tran"/>
    <property type="match status" value="1"/>
</dbReference>
<dbReference type="FunFam" id="3.40.50.300:FF:000335">
    <property type="entry name" value="ATP binding cassette subfamily A member 5"/>
    <property type="match status" value="1"/>
</dbReference>
<evidence type="ECO:0000256" key="9">
    <source>
        <dbReference type="SAM" id="Phobius"/>
    </source>
</evidence>
<dbReference type="PROSITE" id="PS50893">
    <property type="entry name" value="ABC_TRANSPORTER_2"/>
    <property type="match status" value="1"/>
</dbReference>
<dbReference type="InterPro" id="IPR013525">
    <property type="entry name" value="ABC2_TM"/>
</dbReference>
<dbReference type="OrthoDB" id="17471at2759"/>
<dbReference type="Proteomes" id="UP000695562">
    <property type="component" value="Unassembled WGS sequence"/>
</dbReference>
<feature type="domain" description="ABC transporter" evidence="10">
    <location>
        <begin position="571"/>
        <end position="801"/>
    </location>
</feature>
<feature type="transmembrane region" description="Helical" evidence="9">
    <location>
        <begin position="382"/>
        <end position="405"/>
    </location>
</feature>
<comment type="caution">
    <text evidence="11">The sequence shown here is derived from an EMBL/GenBank/DDBJ whole genome shotgun (WGS) entry which is preliminary data.</text>
</comment>
<comment type="subcellular location">
    <subcellularLocation>
        <location evidence="1">Membrane</location>
        <topology evidence="1">Multi-pass membrane protein</topology>
    </subcellularLocation>
</comment>
<keyword evidence="4 9" id="KW-0812">Transmembrane</keyword>
<evidence type="ECO:0000313" key="12">
    <source>
        <dbReference type="Proteomes" id="UP000695562"/>
    </source>
</evidence>
<dbReference type="InterPro" id="IPR017871">
    <property type="entry name" value="ABC_transporter-like_CS"/>
</dbReference>
<feature type="transmembrane region" description="Helical" evidence="9">
    <location>
        <begin position="29"/>
        <end position="50"/>
    </location>
</feature>
<evidence type="ECO:0000256" key="3">
    <source>
        <dbReference type="ARBA" id="ARBA00022448"/>
    </source>
</evidence>
<dbReference type="Gene3D" id="3.40.50.300">
    <property type="entry name" value="P-loop containing nucleotide triphosphate hydrolases"/>
    <property type="match status" value="1"/>
</dbReference>
<keyword evidence="5" id="KW-0547">Nucleotide-binding</keyword>
<dbReference type="GO" id="GO:0005524">
    <property type="term" value="F:ATP binding"/>
    <property type="evidence" value="ECO:0007669"/>
    <property type="project" value="UniProtKB-KW"/>
</dbReference>
<keyword evidence="3" id="KW-0813">Transport</keyword>